<evidence type="ECO:0000259" key="1">
    <source>
        <dbReference type="PROSITE" id="PS50926"/>
    </source>
</evidence>
<gene>
    <name evidence="2" type="ORF">LCGC14_2901940</name>
</gene>
<comment type="caution">
    <text evidence="2">The sequence shown here is derived from an EMBL/GenBank/DDBJ whole genome shotgun (WGS) entry which is preliminary data.</text>
</comment>
<reference evidence="2" key="1">
    <citation type="journal article" date="2015" name="Nature">
        <title>Complex archaea that bridge the gap between prokaryotes and eukaryotes.</title>
        <authorList>
            <person name="Spang A."/>
            <person name="Saw J.H."/>
            <person name="Jorgensen S.L."/>
            <person name="Zaremba-Niedzwiedzka K."/>
            <person name="Martijn J."/>
            <person name="Lind A.E."/>
            <person name="van Eijk R."/>
            <person name="Schleper C."/>
            <person name="Guy L."/>
            <person name="Ettema T.J."/>
        </authorList>
    </citation>
    <scope>NUCLEOTIDE SEQUENCE</scope>
</reference>
<name>A0A0F8XUJ3_9ZZZZ</name>
<organism evidence="2">
    <name type="scientific">marine sediment metagenome</name>
    <dbReference type="NCBI Taxonomy" id="412755"/>
    <lineage>
        <taxon>unclassified sequences</taxon>
        <taxon>metagenomes</taxon>
        <taxon>ecological metagenomes</taxon>
    </lineage>
</organism>
<protein>
    <recommendedName>
        <fullName evidence="1">TRAM domain-containing protein</fullName>
    </recommendedName>
</protein>
<sequence length="57" mass="6248">PDVLQLVGRTHCDRIVVFDGNPRQIGRLLDVAIYDATAFTLLGSVVTAHVGPEVYRL</sequence>
<dbReference type="InterPro" id="IPR002792">
    <property type="entry name" value="TRAM_dom"/>
</dbReference>
<dbReference type="Pfam" id="PF01938">
    <property type="entry name" value="TRAM"/>
    <property type="match status" value="1"/>
</dbReference>
<proteinExistence type="predicted"/>
<accession>A0A0F8XUJ3</accession>
<dbReference type="AlphaFoldDB" id="A0A0F8XUJ3"/>
<dbReference type="PROSITE" id="PS50926">
    <property type="entry name" value="TRAM"/>
    <property type="match status" value="1"/>
</dbReference>
<evidence type="ECO:0000313" key="2">
    <source>
        <dbReference type="EMBL" id="KKK72633.1"/>
    </source>
</evidence>
<feature type="domain" description="TRAM" evidence="1">
    <location>
        <begin position="1"/>
        <end position="47"/>
    </location>
</feature>
<feature type="non-terminal residue" evidence="2">
    <location>
        <position position="1"/>
    </location>
</feature>
<dbReference type="EMBL" id="LAZR01057163">
    <property type="protein sequence ID" value="KKK72633.1"/>
    <property type="molecule type" value="Genomic_DNA"/>
</dbReference>